<proteinExistence type="predicted"/>
<dbReference type="SUPFAM" id="SSF46894">
    <property type="entry name" value="C-terminal effector domain of the bipartite response regulators"/>
    <property type="match status" value="1"/>
</dbReference>
<comment type="caution">
    <text evidence="2">The sequence shown here is derived from an EMBL/GenBank/DDBJ whole genome shotgun (WGS) entry which is preliminary data.</text>
</comment>
<dbReference type="EMBL" id="BAAAYU010000005">
    <property type="protein sequence ID" value="GAA3641433.1"/>
    <property type="molecule type" value="Genomic_DNA"/>
</dbReference>
<gene>
    <name evidence="2" type="ORF">GCM10022200_26520</name>
</gene>
<evidence type="ECO:0000313" key="3">
    <source>
        <dbReference type="Proteomes" id="UP001501697"/>
    </source>
</evidence>
<dbReference type="InterPro" id="IPR036388">
    <property type="entry name" value="WH-like_DNA-bd_sf"/>
</dbReference>
<dbReference type="PROSITE" id="PS50043">
    <property type="entry name" value="HTH_LUXR_2"/>
    <property type="match status" value="1"/>
</dbReference>
<name>A0ABP7AVA4_9MICO</name>
<dbReference type="Pfam" id="PF00196">
    <property type="entry name" value="GerE"/>
    <property type="match status" value="1"/>
</dbReference>
<evidence type="ECO:0000259" key="1">
    <source>
        <dbReference type="PROSITE" id="PS50043"/>
    </source>
</evidence>
<dbReference type="InterPro" id="IPR000792">
    <property type="entry name" value="Tscrpt_reg_LuxR_C"/>
</dbReference>
<feature type="domain" description="HTH luxR-type" evidence="1">
    <location>
        <begin position="442"/>
        <end position="507"/>
    </location>
</feature>
<dbReference type="CDD" id="cd06170">
    <property type="entry name" value="LuxR_C_like"/>
    <property type="match status" value="1"/>
</dbReference>
<dbReference type="SMART" id="SM00421">
    <property type="entry name" value="HTH_LUXR"/>
    <property type="match status" value="1"/>
</dbReference>
<dbReference type="Gene3D" id="1.10.10.10">
    <property type="entry name" value="Winged helix-like DNA-binding domain superfamily/Winged helix DNA-binding domain"/>
    <property type="match status" value="1"/>
</dbReference>
<keyword evidence="3" id="KW-1185">Reference proteome</keyword>
<accession>A0ABP7AVA4</accession>
<dbReference type="RefSeq" id="WP_344739364.1">
    <property type="nucleotide sequence ID" value="NZ_BAAAYU010000005.1"/>
</dbReference>
<evidence type="ECO:0000313" key="2">
    <source>
        <dbReference type="EMBL" id="GAA3641433.1"/>
    </source>
</evidence>
<organism evidence="2 3">
    <name type="scientific">Microbacterium awajiense</name>
    <dbReference type="NCBI Taxonomy" id="415214"/>
    <lineage>
        <taxon>Bacteria</taxon>
        <taxon>Bacillati</taxon>
        <taxon>Actinomycetota</taxon>
        <taxon>Actinomycetes</taxon>
        <taxon>Micrococcales</taxon>
        <taxon>Microbacteriaceae</taxon>
        <taxon>Microbacterium</taxon>
    </lineage>
</organism>
<dbReference type="InterPro" id="IPR016032">
    <property type="entry name" value="Sig_transdc_resp-reg_C-effctor"/>
</dbReference>
<dbReference type="Proteomes" id="UP001501697">
    <property type="component" value="Unassembled WGS sequence"/>
</dbReference>
<protein>
    <recommendedName>
        <fullName evidence="1">HTH luxR-type domain-containing protein</fullName>
    </recommendedName>
</protein>
<sequence>MNLSDEARAHSELQRALATGRAEFVAESAQANVWPLICAHYPMLIAAIESLPSRVLERYPVLRAFHPMTAVLARTSRPFKPLIYSDEARSMSPDELDMLTLVQMVSFRFSGDVAAALIYARRLDERIQQDRPDSREHVDGPLWYFHHEIGSTYLAAGAAGRALLSFATARQLGALARQQDAERLPLGRAALAHAVRGSLDDTEAALQEVARQPEPTHAHVRPAESTERAAAALVAVDRLDPDLDSRLAVLEPYDSIELAWPFALLARARAMIAQHRPDDALEAVRLAREAHPSLHGAFASDVIAAMLIEAHCANGELRLAQRAAETGAATGHLTQLAKIRLAVLTSRWDYAGGALRNLQADRALGPGGRAELAVLAGWMDVAQVGRLERATALHLAHLARQRNTRRVFASAPRELVAAMIDALPPTERARTASSLSDLSHAELETTPHLTRSELRVLQGLSVHDTTASLAATFHVSPNTVKSQLRSVYRKLGCSSRAEALRVAARLNLLAPEDIAAGSPGEW</sequence>
<reference evidence="3" key="1">
    <citation type="journal article" date="2019" name="Int. J. Syst. Evol. Microbiol.">
        <title>The Global Catalogue of Microorganisms (GCM) 10K type strain sequencing project: providing services to taxonomists for standard genome sequencing and annotation.</title>
        <authorList>
            <consortium name="The Broad Institute Genomics Platform"/>
            <consortium name="The Broad Institute Genome Sequencing Center for Infectious Disease"/>
            <person name="Wu L."/>
            <person name="Ma J."/>
        </authorList>
    </citation>
    <scope>NUCLEOTIDE SEQUENCE [LARGE SCALE GENOMIC DNA]</scope>
    <source>
        <strain evidence="3">JCM 16544</strain>
    </source>
</reference>